<evidence type="ECO:0000256" key="1">
    <source>
        <dbReference type="SAM" id="SignalP"/>
    </source>
</evidence>
<name>A0A0A2M5B9_9FLAO</name>
<evidence type="ECO:0008006" key="4">
    <source>
        <dbReference type="Google" id="ProtNLM"/>
    </source>
</evidence>
<feature type="chain" id="PRO_5001991865" description="Beta-lactamase-inhibitor-like PepSY-like domain-containing protein" evidence="1">
    <location>
        <begin position="18"/>
        <end position="172"/>
    </location>
</feature>
<evidence type="ECO:0000313" key="3">
    <source>
        <dbReference type="Proteomes" id="UP000030152"/>
    </source>
</evidence>
<evidence type="ECO:0000313" key="2">
    <source>
        <dbReference type="EMBL" id="KGO87847.1"/>
    </source>
</evidence>
<reference evidence="2 3" key="1">
    <citation type="submission" date="2013-09" db="EMBL/GenBank/DDBJ databases">
        <authorList>
            <person name="Zeng Z."/>
            <person name="Chen C."/>
        </authorList>
    </citation>
    <scope>NUCLEOTIDE SEQUENCE [LARGE SCALE GENOMIC DNA]</scope>
    <source>
        <strain evidence="2 3">WB 3.3-2</strain>
    </source>
</reference>
<protein>
    <recommendedName>
        <fullName evidence="4">Beta-lactamase-inhibitor-like PepSY-like domain-containing protein</fullName>
    </recommendedName>
</protein>
<feature type="signal peptide" evidence="1">
    <location>
        <begin position="1"/>
        <end position="17"/>
    </location>
</feature>
<comment type="caution">
    <text evidence="2">The sequence shown here is derived from an EMBL/GenBank/DDBJ whole genome shotgun (WGS) entry which is preliminary data.</text>
</comment>
<keyword evidence="3" id="KW-1185">Reference proteome</keyword>
<dbReference type="OrthoDB" id="1366490at2"/>
<dbReference type="eggNOG" id="ENOG502ZYMM">
    <property type="taxonomic scope" value="Bacteria"/>
</dbReference>
<dbReference type="STRING" id="1121895.GCA_000378485_01527"/>
<gene>
    <name evidence="2" type="ORF">Q765_05010</name>
</gene>
<dbReference type="Proteomes" id="UP000030152">
    <property type="component" value="Unassembled WGS sequence"/>
</dbReference>
<keyword evidence="1" id="KW-0732">Signal</keyword>
<dbReference type="RefSeq" id="WP_020212673.1">
    <property type="nucleotide sequence ID" value="NZ_JRLX01000003.1"/>
</dbReference>
<organism evidence="2 3">
    <name type="scientific">Flavobacterium rivuli WB 3.3-2 = DSM 21788</name>
    <dbReference type="NCBI Taxonomy" id="1121895"/>
    <lineage>
        <taxon>Bacteria</taxon>
        <taxon>Pseudomonadati</taxon>
        <taxon>Bacteroidota</taxon>
        <taxon>Flavobacteriia</taxon>
        <taxon>Flavobacteriales</taxon>
        <taxon>Flavobacteriaceae</taxon>
        <taxon>Flavobacterium</taxon>
    </lineage>
</organism>
<accession>A0A0A2M5B9</accession>
<proteinExistence type="predicted"/>
<dbReference type="EMBL" id="JRLX01000003">
    <property type="protein sequence ID" value="KGO87847.1"/>
    <property type="molecule type" value="Genomic_DNA"/>
</dbReference>
<sequence length="172" mass="19563">MKFFIYLLFLLSLPAFAQTETISWDDATISNKLTLTIAKREFDKIYKKADSIIKPDYSKVCGADADSSFEYVYYKGLMFEMDNGIMNFREINLSAAPKAPLFFVHKGITFNGNTKLADVQKLFPNAGAALQDCEDKVYKIIKLDPAESGDDSEWFFYFKNGKLAIIECKFSC</sequence>
<dbReference type="AlphaFoldDB" id="A0A0A2M5B9"/>